<organism evidence="1 2">
    <name type="scientific">Paenibacillus tianjinensis</name>
    <dbReference type="NCBI Taxonomy" id="2810347"/>
    <lineage>
        <taxon>Bacteria</taxon>
        <taxon>Bacillati</taxon>
        <taxon>Bacillota</taxon>
        <taxon>Bacilli</taxon>
        <taxon>Bacillales</taxon>
        <taxon>Paenibacillaceae</taxon>
        <taxon>Paenibacillus</taxon>
    </lineage>
</organism>
<evidence type="ECO:0000313" key="1">
    <source>
        <dbReference type="EMBL" id="QSF45744.1"/>
    </source>
</evidence>
<dbReference type="PANTHER" id="PTHR16222:SF12">
    <property type="entry name" value="ADP-RIBOSYLGLYCOHYDROLASE-RELATED"/>
    <property type="match status" value="1"/>
</dbReference>
<evidence type="ECO:0000313" key="2">
    <source>
        <dbReference type="Proteomes" id="UP000663452"/>
    </source>
</evidence>
<protein>
    <submittedName>
        <fullName evidence="1">ADP-ribosylglycohydrolase family protein</fullName>
    </submittedName>
</protein>
<dbReference type="SUPFAM" id="SSF101478">
    <property type="entry name" value="ADP-ribosylglycohydrolase"/>
    <property type="match status" value="1"/>
</dbReference>
<dbReference type="RefSeq" id="WP_206103276.1">
    <property type="nucleotide sequence ID" value="NZ_CP070969.1"/>
</dbReference>
<dbReference type="InterPro" id="IPR005502">
    <property type="entry name" value="Ribosyl_crysJ1"/>
</dbReference>
<reference evidence="1 2" key="1">
    <citation type="submission" date="2021-02" db="EMBL/GenBank/DDBJ databases">
        <title>Paenibacillus tianjinensis sp. nov.</title>
        <authorList>
            <person name="Liu H."/>
        </authorList>
    </citation>
    <scope>NUCLEOTIDE SEQUENCE [LARGE SCALE GENOMIC DNA]</scope>
    <source>
        <strain evidence="1 2">TB2019</strain>
    </source>
</reference>
<proteinExistence type="predicted"/>
<dbReference type="Proteomes" id="UP000663452">
    <property type="component" value="Chromosome"/>
</dbReference>
<dbReference type="InterPro" id="IPR050792">
    <property type="entry name" value="ADP-ribosylglycohydrolase"/>
</dbReference>
<gene>
    <name evidence="1" type="ORF">JRJ22_03645</name>
</gene>
<dbReference type="Pfam" id="PF03747">
    <property type="entry name" value="ADP_ribosyl_GH"/>
    <property type="match status" value="1"/>
</dbReference>
<dbReference type="InterPro" id="IPR036705">
    <property type="entry name" value="Ribosyl_crysJ1_sf"/>
</dbReference>
<dbReference type="PANTHER" id="PTHR16222">
    <property type="entry name" value="ADP-RIBOSYLGLYCOHYDROLASE"/>
    <property type="match status" value="1"/>
</dbReference>
<dbReference type="EMBL" id="CP070969">
    <property type="protein sequence ID" value="QSF45744.1"/>
    <property type="molecule type" value="Genomic_DNA"/>
</dbReference>
<keyword evidence="2" id="KW-1185">Reference proteome</keyword>
<sequence length="312" mass="33280">MTLNADRYQGCLHGLAVGDALGTTAEFKAPGTFAPLEDIIGGGVFGLQPGQWTDDTSMALCLAESLLSKQGFDPADQMQRYLKWFREGHLSSTGECFDIGNATRAALLQYEASGEAYSGSADPFAAGNGSIMRLAPVVMYYAAHPSDAIRYAADSSRTTHAAAECVSACRLLAAYILAGLHGWSKQEMLAPEAFGGWLQEDQLTPHILGIMNGSYKLKEPPEIQGSGYVVESLEAALWAFRNSASFAEGALLAVNLGNDADTTGAVYGQIAGAFYGLSGIPEHWISKLAMRELIADYAGRLFADETRDLGEK</sequence>
<name>A0ABX7LC71_9BACL</name>
<accession>A0ABX7LC71</accession>
<dbReference type="Gene3D" id="1.10.4080.10">
    <property type="entry name" value="ADP-ribosylation/Crystallin J1"/>
    <property type="match status" value="1"/>
</dbReference>